<dbReference type="Gene3D" id="2.60.40.1190">
    <property type="match status" value="1"/>
</dbReference>
<keyword evidence="2" id="KW-1185">Reference proteome</keyword>
<proteinExistence type="predicted"/>
<name>A0A656Z7X4_9PROT</name>
<comment type="caution">
    <text evidence="1">The sequence shown here is derived from an EMBL/GenBank/DDBJ whole genome shotgun (WGS) entry which is preliminary data.</text>
</comment>
<gene>
    <name evidence="1" type="ORF">ACY05_03645</name>
</gene>
<sequence length="220" mass="23902">MDMQIPRITAAASELGQIDARIWQHAPSRRIRLIGTPVALQPSAYITDVWRDKSVGRIEAVDFSALHNGEAIALRLSWAAPRPTATLTDNDSFADGAAVMFPIGEDAPLVTMGSPEQPVNAWHWRADRPQTAHSNVASGLGSTRVSPGVEILTRAQHSRGRWHLIFLRRLGIADDKQASSVTRLEAGGRNRIAFAVWDGSAGERAGLKAFSPEWLDVALA</sequence>
<dbReference type="GO" id="GO:0046872">
    <property type="term" value="F:metal ion binding"/>
    <property type="evidence" value="ECO:0007669"/>
    <property type="project" value="UniProtKB-KW"/>
</dbReference>
<organism evidence="1 2">
    <name type="scientific">Sterolibacterium denitrificans</name>
    <dbReference type="NCBI Taxonomy" id="157592"/>
    <lineage>
        <taxon>Bacteria</taxon>
        <taxon>Pseudomonadati</taxon>
        <taxon>Pseudomonadota</taxon>
        <taxon>Betaproteobacteria</taxon>
        <taxon>Nitrosomonadales</taxon>
        <taxon>Sterolibacteriaceae</taxon>
        <taxon>Sterolibacterium</taxon>
    </lineage>
</organism>
<evidence type="ECO:0000313" key="2">
    <source>
        <dbReference type="Proteomes" id="UP000243416"/>
    </source>
</evidence>
<accession>A0A656Z7X4</accession>
<dbReference type="EMBL" id="LFZK01000002">
    <property type="protein sequence ID" value="KYC28951.1"/>
    <property type="molecule type" value="Genomic_DNA"/>
</dbReference>
<dbReference type="Proteomes" id="UP000243416">
    <property type="component" value="Unassembled WGS sequence"/>
</dbReference>
<dbReference type="GO" id="GO:0020037">
    <property type="term" value="F:heme binding"/>
    <property type="evidence" value="ECO:0007669"/>
    <property type="project" value="InterPro"/>
</dbReference>
<dbReference type="InterPro" id="IPR019020">
    <property type="entry name" value="Cyt-c552/DMSO_Rdtase_haem-bd"/>
</dbReference>
<reference evidence="1 2" key="1">
    <citation type="journal article" date="2016" name="ISME J.">
        <title>Integrated multi-omics analyses reveal the biochemical mechanisms and phylogenetic relevance of anaerobic androgen biodegradation in the environment.</title>
        <authorList>
            <person name="Yang F.C."/>
            <person name="Chen Y.L."/>
            <person name="Tang S.L."/>
            <person name="Yu C.P."/>
            <person name="Wang P.H."/>
            <person name="Ismail W."/>
            <person name="Wang C.H."/>
            <person name="Ding J.Y."/>
            <person name="Yang C.Y."/>
            <person name="Yang C.Y."/>
            <person name="Chiang Y.R."/>
        </authorList>
    </citation>
    <scope>NUCLEOTIDE SEQUENCE [LARGE SCALE GENOMIC DNA]</scope>
    <source>
        <strain evidence="1 2">DSM 13999</strain>
    </source>
</reference>
<dbReference type="Pfam" id="PF09459">
    <property type="entry name" value="EB_dh"/>
    <property type="match status" value="2"/>
</dbReference>
<dbReference type="SMART" id="SM00887">
    <property type="entry name" value="EB_dh"/>
    <property type="match status" value="1"/>
</dbReference>
<evidence type="ECO:0000313" key="1">
    <source>
        <dbReference type="EMBL" id="KYC28951.1"/>
    </source>
</evidence>
<protein>
    <submittedName>
        <fullName evidence="1">Uncharacterized protein</fullName>
    </submittedName>
</protein>